<evidence type="ECO:0000256" key="1">
    <source>
        <dbReference type="SAM" id="MobiDB-lite"/>
    </source>
</evidence>
<sequence>MANCPDRLDRPACCRWWSAGRRRWWVVTLLLAIAALQSGGCSCRSETPAEKAARLAKERAEKIALEEKRLEEEQRRRPLVLEPARTLPAGEGSAGEGSAGEGAAALFAKPGHWNAVLQPAKANAEDFDGTVSYEVVGKDNASFDTQGSPLRLVSRRPLVVARESRKTVDALFYCPPTGGETPYLRSIVRQRRTDSQLQDVTPALRPLADHQYHLVVLAKEPQRYAFMDSLRSVTATLPSAIDPTAIDGAKGRLKADKNYRVVAVPADVPSGEVALPDNALAWTSIAYVVWDEVDPESLQPAQREALIDWLNWGGQLVINGPDSLDQLRGSFLEPLLPAMADGAEEITAKRLNELEQGFSIGDRGSPLNKEGAWSGVALVLADGAQPVRGTAGLLVERRVGRGRVVVTAMQLADRRLLRWSKGYDNFFNAAVLRRPPRRFVPRDPAFNDYGLEEVEGEEPEASPIAVVWAEGEPVRLDPLRNTGWRGFVRDTHADPEQLALTLAADDEAASIYNSSGEAIEFANLKPAPVPGGAGATNDFGAVSSAVRATLRESAGVSVPGASFVIGCLAVYLFVLVPANWGFFAAIRRPELAWVAAPLIALAAGWVVIQQAQLDIGFVRAQTEIGVLELQPDTPRGLLTRYTALYSSLSTIYELEFDAPTVAAPFPSRERDEKDSMVSTPSIVAFVRQDKTRLRDLAASSATTEFVRSEEMFDVGAASIAGSSTPGAIRLAKNPSGGPRLENRTGWLLEDVVVVGRPDGLKGEPHLEGCWLGDLEPGSVANVVFLPTASTSGGELPFVEQRRAAAKLRDDDAPARLNLDNLLRLALDPKHFEPGERRVVARVSQVMPGLEVTPSASQKKGATLVVGALGYGPLPAPRQDINGPLDVN</sequence>
<dbReference type="EMBL" id="CP036349">
    <property type="protein sequence ID" value="QDV75899.1"/>
    <property type="molecule type" value="Genomic_DNA"/>
</dbReference>
<reference evidence="3 4" key="1">
    <citation type="submission" date="2019-02" db="EMBL/GenBank/DDBJ databases">
        <title>Deep-cultivation of Planctomycetes and their phenomic and genomic characterization uncovers novel biology.</title>
        <authorList>
            <person name="Wiegand S."/>
            <person name="Jogler M."/>
            <person name="Boedeker C."/>
            <person name="Pinto D."/>
            <person name="Vollmers J."/>
            <person name="Rivas-Marin E."/>
            <person name="Kohn T."/>
            <person name="Peeters S.H."/>
            <person name="Heuer A."/>
            <person name="Rast P."/>
            <person name="Oberbeckmann S."/>
            <person name="Bunk B."/>
            <person name="Jeske O."/>
            <person name="Meyerdierks A."/>
            <person name="Storesund J.E."/>
            <person name="Kallscheuer N."/>
            <person name="Luecker S."/>
            <person name="Lage O.M."/>
            <person name="Pohl T."/>
            <person name="Merkel B.J."/>
            <person name="Hornburger P."/>
            <person name="Mueller R.-W."/>
            <person name="Bruemmer F."/>
            <person name="Labrenz M."/>
            <person name="Spormann A.M."/>
            <person name="Op den Camp H."/>
            <person name="Overmann J."/>
            <person name="Amann R."/>
            <person name="Jetten M.S.M."/>
            <person name="Mascher T."/>
            <person name="Medema M.H."/>
            <person name="Devos D.P."/>
            <person name="Kaster A.-K."/>
            <person name="Ovreas L."/>
            <person name="Rohde M."/>
            <person name="Galperin M.Y."/>
            <person name="Jogler C."/>
        </authorList>
    </citation>
    <scope>NUCLEOTIDE SEQUENCE [LARGE SCALE GENOMIC DNA]</scope>
    <source>
        <strain evidence="3 4">Spa11</strain>
    </source>
</reference>
<protein>
    <submittedName>
        <fullName evidence="3">Uncharacterized protein</fullName>
    </submittedName>
</protein>
<evidence type="ECO:0000313" key="4">
    <source>
        <dbReference type="Proteomes" id="UP000316426"/>
    </source>
</evidence>
<dbReference type="KEGG" id="bmei:Spa11_41220"/>
<keyword evidence="2" id="KW-0472">Membrane</keyword>
<accession>A0A518KDR3</accession>
<organism evidence="3 4">
    <name type="scientific">Botrimarina mediterranea</name>
    <dbReference type="NCBI Taxonomy" id="2528022"/>
    <lineage>
        <taxon>Bacteria</taxon>
        <taxon>Pseudomonadati</taxon>
        <taxon>Planctomycetota</taxon>
        <taxon>Planctomycetia</taxon>
        <taxon>Pirellulales</taxon>
        <taxon>Lacipirellulaceae</taxon>
        <taxon>Botrimarina</taxon>
    </lineage>
</organism>
<gene>
    <name evidence="3" type="ORF">Spa11_41220</name>
</gene>
<evidence type="ECO:0000313" key="3">
    <source>
        <dbReference type="EMBL" id="QDV75899.1"/>
    </source>
</evidence>
<name>A0A518KDR3_9BACT</name>
<dbReference type="Gene3D" id="3.40.50.880">
    <property type="match status" value="1"/>
</dbReference>
<feature type="transmembrane region" description="Helical" evidence="2">
    <location>
        <begin position="563"/>
        <end position="584"/>
    </location>
</feature>
<keyword evidence="4" id="KW-1185">Reference proteome</keyword>
<feature type="region of interest" description="Disordered" evidence="1">
    <location>
        <begin position="74"/>
        <end position="99"/>
    </location>
</feature>
<keyword evidence="2" id="KW-1133">Transmembrane helix</keyword>
<dbReference type="SUPFAM" id="SSF52317">
    <property type="entry name" value="Class I glutamine amidotransferase-like"/>
    <property type="match status" value="1"/>
</dbReference>
<dbReference type="RefSeq" id="WP_145116075.1">
    <property type="nucleotide sequence ID" value="NZ_CP036349.1"/>
</dbReference>
<dbReference type="AlphaFoldDB" id="A0A518KDR3"/>
<evidence type="ECO:0000256" key="2">
    <source>
        <dbReference type="SAM" id="Phobius"/>
    </source>
</evidence>
<dbReference type="InterPro" id="IPR029062">
    <property type="entry name" value="Class_I_gatase-like"/>
</dbReference>
<feature type="transmembrane region" description="Helical" evidence="2">
    <location>
        <begin position="591"/>
        <end position="608"/>
    </location>
</feature>
<keyword evidence="2" id="KW-0812">Transmembrane</keyword>
<proteinExistence type="predicted"/>
<dbReference type="Proteomes" id="UP000316426">
    <property type="component" value="Chromosome"/>
</dbReference>